<feature type="non-terminal residue" evidence="2">
    <location>
        <position position="1"/>
    </location>
</feature>
<gene>
    <name evidence="2" type="ORF">CUN48_19840</name>
</gene>
<evidence type="ECO:0000313" key="3">
    <source>
        <dbReference type="Proteomes" id="UP000230790"/>
    </source>
</evidence>
<feature type="domain" description="DNA primase/polymerase bifunctional N-terminal" evidence="1">
    <location>
        <begin position="2"/>
        <end position="95"/>
    </location>
</feature>
<dbReference type="SUPFAM" id="SSF56747">
    <property type="entry name" value="Prim-pol domain"/>
    <property type="match status" value="1"/>
</dbReference>
<evidence type="ECO:0000313" key="2">
    <source>
        <dbReference type="EMBL" id="PJF45252.1"/>
    </source>
</evidence>
<accession>A0A2M8Q631</accession>
<organism evidence="2 3">
    <name type="scientific">Candidatus Thermofonsia Clade 3 bacterium</name>
    <dbReference type="NCBI Taxonomy" id="2364212"/>
    <lineage>
        <taxon>Bacteria</taxon>
        <taxon>Bacillati</taxon>
        <taxon>Chloroflexota</taxon>
        <taxon>Candidatus Thermofontia</taxon>
        <taxon>Candidatus Thermofonsia Clade 3</taxon>
    </lineage>
</organism>
<reference evidence="2 3" key="1">
    <citation type="submission" date="2017-11" db="EMBL/GenBank/DDBJ databases">
        <title>Evolution of Phototrophy in the Chloroflexi Phylum Driven by Horizontal Gene Transfer.</title>
        <authorList>
            <person name="Ward L.M."/>
            <person name="Hemp J."/>
            <person name="Shih P.M."/>
            <person name="Mcglynn S.E."/>
            <person name="Fischer W."/>
        </authorList>
    </citation>
    <scope>NUCLEOTIDE SEQUENCE [LARGE SCALE GENOMIC DNA]</scope>
    <source>
        <strain evidence="2">JP3_7</strain>
    </source>
</reference>
<dbReference type="Gene3D" id="3.30.720.160">
    <property type="entry name" value="Bifunctional DNA primase/polymerase, N-terminal"/>
    <property type="match status" value="1"/>
</dbReference>
<name>A0A2M8Q631_9CHLR</name>
<evidence type="ECO:0000259" key="1">
    <source>
        <dbReference type="Pfam" id="PF09250"/>
    </source>
</evidence>
<dbReference type="AlphaFoldDB" id="A0A2M8Q631"/>
<dbReference type="EMBL" id="PGTN01001286">
    <property type="protein sequence ID" value="PJF45252.1"/>
    <property type="molecule type" value="Genomic_DNA"/>
</dbReference>
<dbReference type="InterPro" id="IPR015330">
    <property type="entry name" value="DNA_primase/pol_bifunc_N"/>
</dbReference>
<protein>
    <recommendedName>
        <fullName evidence="1">DNA primase/polymerase bifunctional N-terminal domain-containing protein</fullName>
    </recommendedName>
</protein>
<dbReference type="Proteomes" id="UP000230790">
    <property type="component" value="Unassembled WGS sequence"/>
</dbReference>
<proteinExistence type="predicted"/>
<sequence>LARAGFNLIPRAQGQKRPAIHWKARAGDPLTPDAVAAWTRRTDGMSVLCERNPRVDATLVVVDADTDDAARQLEAEARAETMQIATSRGRHYWLLARDP</sequence>
<dbReference type="Pfam" id="PF09250">
    <property type="entry name" value="Prim-Pol"/>
    <property type="match status" value="1"/>
</dbReference>
<comment type="caution">
    <text evidence="2">The sequence shown here is derived from an EMBL/GenBank/DDBJ whole genome shotgun (WGS) entry which is preliminary data.</text>
</comment>
<feature type="non-terminal residue" evidence="2">
    <location>
        <position position="99"/>
    </location>
</feature>